<dbReference type="PANTHER" id="PTHR47354:SF3">
    <property type="entry name" value="OXIDOREDUCTASE-RELATED"/>
    <property type="match status" value="1"/>
</dbReference>
<evidence type="ECO:0000313" key="3">
    <source>
        <dbReference type="EMBL" id="GBF51023.1"/>
    </source>
</evidence>
<feature type="domain" description="2Fe-2S ferredoxin-type" evidence="1">
    <location>
        <begin position="280"/>
        <end position="362"/>
    </location>
</feature>
<dbReference type="InterPro" id="IPR050415">
    <property type="entry name" value="MRET"/>
</dbReference>
<dbReference type="InterPro" id="IPR036010">
    <property type="entry name" value="2Fe-2S_ferredoxin-like_sf"/>
</dbReference>
<dbReference type="AlphaFoldDB" id="A0A2P2E296"/>
<dbReference type="Gene3D" id="2.40.30.10">
    <property type="entry name" value="Translation factors"/>
    <property type="match status" value="1"/>
</dbReference>
<dbReference type="InterPro" id="IPR012675">
    <property type="entry name" value="Beta-grasp_dom_sf"/>
</dbReference>
<reference evidence="3 4" key="1">
    <citation type="submission" date="2018-02" db="EMBL/GenBank/DDBJ databases">
        <title>Novel Leptospira species isolated from soil and water in Japan.</title>
        <authorList>
            <person name="Nakao R."/>
            <person name="Masuzawa T."/>
        </authorList>
    </citation>
    <scope>NUCLEOTIDE SEQUENCE [LARGE SCALE GENOMIC DNA]</scope>
    <source>
        <strain evidence="3 4">YH101</strain>
    </source>
</reference>
<dbReference type="InterPro" id="IPR001709">
    <property type="entry name" value="Flavoprot_Pyr_Nucl_cyt_Rdtase"/>
</dbReference>
<dbReference type="RefSeq" id="WP_108977305.1">
    <property type="nucleotide sequence ID" value="NZ_BFBB01000008.1"/>
</dbReference>
<dbReference type="InterPro" id="IPR001041">
    <property type="entry name" value="2Fe-2S_ferredoxin-type"/>
</dbReference>
<dbReference type="Gene3D" id="3.10.20.30">
    <property type="match status" value="1"/>
</dbReference>
<protein>
    <submittedName>
        <fullName evidence="3">Flavodoxin reductase</fullName>
    </submittedName>
</protein>
<dbReference type="SUPFAM" id="SSF52343">
    <property type="entry name" value="Ferredoxin reductase-like, C-terminal NADP-linked domain"/>
    <property type="match status" value="1"/>
</dbReference>
<dbReference type="Gene3D" id="3.40.50.80">
    <property type="entry name" value="Nucleotide-binding domain of ferredoxin-NADP reductase (FNR) module"/>
    <property type="match status" value="1"/>
</dbReference>
<dbReference type="PROSITE" id="PS51384">
    <property type="entry name" value="FAD_FR"/>
    <property type="match status" value="1"/>
</dbReference>
<organism evidence="3 4">
    <name type="scientific">Leptospira ryugenii</name>
    <dbReference type="NCBI Taxonomy" id="1917863"/>
    <lineage>
        <taxon>Bacteria</taxon>
        <taxon>Pseudomonadati</taxon>
        <taxon>Spirochaetota</taxon>
        <taxon>Spirochaetia</taxon>
        <taxon>Leptospirales</taxon>
        <taxon>Leptospiraceae</taxon>
        <taxon>Leptospira</taxon>
    </lineage>
</organism>
<dbReference type="GO" id="GO:0051536">
    <property type="term" value="F:iron-sulfur cluster binding"/>
    <property type="evidence" value="ECO:0007669"/>
    <property type="project" value="InterPro"/>
</dbReference>
<dbReference type="PRINTS" id="PR00406">
    <property type="entry name" value="CYTB5RDTASE"/>
</dbReference>
<accession>A0A2P2E296</accession>
<dbReference type="InterPro" id="IPR039261">
    <property type="entry name" value="FNR_nucleotide-bd"/>
</dbReference>
<sequence>MKTFPFIYNQPKDFLNSLQWKDWADFLLGEINPLFSFTETKAKVIDIREETADSRTFVLRTNRNWKGIQAGQHFPVSVEIAGRKVTRFYSLSGLSKEKRTLQITVKKQAGGLVSHYLNERTQVGDILGLGAAQGDFVLPKTLPNSILFLAGGSGITPVHSLLQDLKERNFQGKAKLLYFSRHDKDIILQDSLDLLEKENSWLEIKHVLTDIKSEEYDFGFLSKKMLEDFAPNWKESLVYLCGPAPLQNSAKQLLAGAEIKSELFLLPNQRVSAFSSNGPKEVSLLLSHKTVQIKGEKSILEELEEIGIFAPSGCRMGICHTCVCKKKSGAVSHMVKEEASGEGEENIQICVSRAVENLELEL</sequence>
<dbReference type="InterPro" id="IPR001433">
    <property type="entry name" value="OxRdtase_FAD/NAD-bd"/>
</dbReference>
<dbReference type="SUPFAM" id="SSF63380">
    <property type="entry name" value="Riboflavin synthase domain-like"/>
    <property type="match status" value="1"/>
</dbReference>
<dbReference type="InterPro" id="IPR017927">
    <property type="entry name" value="FAD-bd_FR_type"/>
</dbReference>
<dbReference type="SUPFAM" id="SSF54292">
    <property type="entry name" value="2Fe-2S ferredoxin-like"/>
    <property type="match status" value="1"/>
</dbReference>
<dbReference type="EMBL" id="BFBB01000008">
    <property type="protein sequence ID" value="GBF51023.1"/>
    <property type="molecule type" value="Genomic_DNA"/>
</dbReference>
<dbReference type="CDD" id="cd00207">
    <property type="entry name" value="fer2"/>
    <property type="match status" value="1"/>
</dbReference>
<evidence type="ECO:0000259" key="2">
    <source>
        <dbReference type="PROSITE" id="PS51384"/>
    </source>
</evidence>
<gene>
    <name evidence="3" type="ORF">LPTSP4_25540</name>
</gene>
<dbReference type="PANTHER" id="PTHR47354">
    <property type="entry name" value="NADH OXIDOREDUCTASE HCR"/>
    <property type="match status" value="1"/>
</dbReference>
<dbReference type="GO" id="GO:0016491">
    <property type="term" value="F:oxidoreductase activity"/>
    <property type="evidence" value="ECO:0007669"/>
    <property type="project" value="InterPro"/>
</dbReference>
<dbReference type="PROSITE" id="PS51085">
    <property type="entry name" value="2FE2S_FER_2"/>
    <property type="match status" value="1"/>
</dbReference>
<evidence type="ECO:0000259" key="1">
    <source>
        <dbReference type="PROSITE" id="PS51085"/>
    </source>
</evidence>
<name>A0A2P2E296_9LEPT</name>
<dbReference type="Pfam" id="PF00111">
    <property type="entry name" value="Fer2"/>
    <property type="match status" value="1"/>
</dbReference>
<dbReference type="InterPro" id="IPR008333">
    <property type="entry name" value="Cbr1-like_FAD-bd_dom"/>
</dbReference>
<proteinExistence type="predicted"/>
<comment type="caution">
    <text evidence="3">The sequence shown here is derived from an EMBL/GenBank/DDBJ whole genome shotgun (WGS) entry which is preliminary data.</text>
</comment>
<dbReference type="PRINTS" id="PR00371">
    <property type="entry name" value="FPNCR"/>
</dbReference>
<dbReference type="InterPro" id="IPR017938">
    <property type="entry name" value="Riboflavin_synthase-like_b-brl"/>
</dbReference>
<dbReference type="Proteomes" id="UP000245133">
    <property type="component" value="Unassembled WGS sequence"/>
</dbReference>
<feature type="domain" description="FAD-binding FR-type" evidence="2">
    <location>
        <begin position="37"/>
        <end position="139"/>
    </location>
</feature>
<dbReference type="Pfam" id="PF00970">
    <property type="entry name" value="FAD_binding_6"/>
    <property type="match status" value="1"/>
</dbReference>
<keyword evidence="4" id="KW-1185">Reference proteome</keyword>
<dbReference type="OrthoDB" id="9801223at2"/>
<evidence type="ECO:0000313" key="4">
    <source>
        <dbReference type="Proteomes" id="UP000245133"/>
    </source>
</evidence>
<dbReference type="Pfam" id="PF00175">
    <property type="entry name" value="NAD_binding_1"/>
    <property type="match status" value="1"/>
</dbReference>